<evidence type="ECO:0000313" key="4">
    <source>
        <dbReference type="Proteomes" id="UP000627573"/>
    </source>
</evidence>
<gene>
    <name evidence="3" type="ORF">I3517_26000</name>
</gene>
<comment type="subcellular location">
    <subcellularLocation>
        <location evidence="1">Virion</location>
    </subcellularLocation>
</comment>
<sequence>MAVNIPMKTNTNGAAAITPEQIGALIEAPVREASVAFNDLVSTTVTTDSHDYRIPILLEDADVEWTGEGEEIIPSDMEFDELKVTPRKATGLVGISSELADDSSPDAQSQVGRSLAEKIIAKVDYGFLNKQTSPNAPKGGLGNLVGATNLVTDLSNLDFVADAISAIELAGGHLTALIANPADALVLAKLKESAGSNKPLLGDASEGLRARALGTPVLTSRHCPSGVIYGVSRGDIQTILRKGTTLVVDRSVWFTRDLVAIRSIMRVEFGVPVPARVAVITVQAADGS</sequence>
<dbReference type="AlphaFoldDB" id="A0A8I1A4V1"/>
<dbReference type="InterPro" id="IPR024455">
    <property type="entry name" value="Phage_capsid"/>
</dbReference>
<evidence type="ECO:0000259" key="2">
    <source>
        <dbReference type="Pfam" id="PF05065"/>
    </source>
</evidence>
<organism evidence="3 4">
    <name type="scientific">Rhodococcus erythropolis</name>
    <name type="common">Arthrobacter picolinophilus</name>
    <dbReference type="NCBI Taxonomy" id="1833"/>
    <lineage>
        <taxon>Bacteria</taxon>
        <taxon>Bacillati</taxon>
        <taxon>Actinomycetota</taxon>
        <taxon>Actinomycetes</taxon>
        <taxon>Mycobacteriales</taxon>
        <taxon>Nocardiaceae</taxon>
        <taxon>Rhodococcus</taxon>
        <taxon>Rhodococcus erythropolis group</taxon>
    </lineage>
</organism>
<proteinExistence type="predicted"/>
<reference evidence="3 4" key="1">
    <citation type="submission" date="2020-12" db="EMBL/GenBank/DDBJ databases">
        <title>Draft genome sequence of furan degrading bacterial strain FUR100.</title>
        <authorList>
            <person name="Woiski C."/>
        </authorList>
    </citation>
    <scope>NUCLEOTIDE SEQUENCE [LARGE SCALE GENOMIC DNA]</scope>
    <source>
        <strain evidence="3 4">FUR100</strain>
    </source>
</reference>
<dbReference type="EMBL" id="JAECSB010000085">
    <property type="protein sequence ID" value="MBH5146060.1"/>
    <property type="molecule type" value="Genomic_DNA"/>
</dbReference>
<comment type="caution">
    <text evidence="3">The sequence shown here is derived from an EMBL/GenBank/DDBJ whole genome shotgun (WGS) entry which is preliminary data.</text>
</comment>
<dbReference type="Gene3D" id="3.30.2320.10">
    <property type="entry name" value="hypothetical protein PF0899 domain"/>
    <property type="match status" value="1"/>
</dbReference>
<dbReference type="InterPro" id="IPR054612">
    <property type="entry name" value="Phage_capsid-like_C"/>
</dbReference>
<dbReference type="Gene3D" id="3.30.2400.10">
    <property type="entry name" value="Major capsid protein gp5"/>
    <property type="match status" value="1"/>
</dbReference>
<feature type="domain" description="Phage capsid-like C-terminal" evidence="2">
    <location>
        <begin position="19"/>
        <end position="281"/>
    </location>
</feature>
<dbReference type="RefSeq" id="WP_197941845.1">
    <property type="nucleotide sequence ID" value="NZ_JAECSB010000085.1"/>
</dbReference>
<dbReference type="Proteomes" id="UP000627573">
    <property type="component" value="Unassembled WGS sequence"/>
</dbReference>
<dbReference type="NCBIfam" id="TIGR01554">
    <property type="entry name" value="major_cap_HK97"/>
    <property type="match status" value="1"/>
</dbReference>
<evidence type="ECO:0000313" key="3">
    <source>
        <dbReference type="EMBL" id="MBH5146060.1"/>
    </source>
</evidence>
<protein>
    <submittedName>
        <fullName evidence="3">Phage major capsid protein</fullName>
    </submittedName>
</protein>
<accession>A0A8I1A4V1</accession>
<dbReference type="Pfam" id="PF05065">
    <property type="entry name" value="Phage_capsid"/>
    <property type="match status" value="1"/>
</dbReference>
<name>A0A8I1A4V1_RHOER</name>
<evidence type="ECO:0000256" key="1">
    <source>
        <dbReference type="ARBA" id="ARBA00004328"/>
    </source>
</evidence>
<keyword evidence="4" id="KW-1185">Reference proteome</keyword>
<dbReference type="SUPFAM" id="SSF56563">
    <property type="entry name" value="Major capsid protein gp5"/>
    <property type="match status" value="1"/>
</dbReference>